<comment type="caution">
    <text evidence="1">The sequence shown here is derived from an EMBL/GenBank/DDBJ whole genome shotgun (WGS) entry which is preliminary data.</text>
</comment>
<name>A0ABR6W133_9BACT</name>
<reference evidence="1 2" key="1">
    <citation type="submission" date="2019-06" db="EMBL/GenBank/DDBJ databases">
        <title>Spirosoma utsteinense sp. nov. isolated from Antarctic ice-free soils.</title>
        <authorList>
            <person name="Tahon G."/>
        </authorList>
    </citation>
    <scope>NUCLEOTIDE SEQUENCE [LARGE SCALE GENOMIC DNA]</scope>
    <source>
        <strain evidence="1 2">LMG 31447</strain>
    </source>
</reference>
<evidence type="ECO:0000313" key="2">
    <source>
        <dbReference type="Proteomes" id="UP000700732"/>
    </source>
</evidence>
<keyword evidence="2" id="KW-1185">Reference proteome</keyword>
<proteinExistence type="predicted"/>
<organism evidence="1 2">
    <name type="scientific">Spirosoma utsteinense</name>
    <dbReference type="NCBI Taxonomy" id="2585773"/>
    <lineage>
        <taxon>Bacteria</taxon>
        <taxon>Pseudomonadati</taxon>
        <taxon>Bacteroidota</taxon>
        <taxon>Cytophagia</taxon>
        <taxon>Cytophagales</taxon>
        <taxon>Cytophagaceae</taxon>
        <taxon>Spirosoma</taxon>
    </lineage>
</organism>
<accession>A0ABR6W133</accession>
<gene>
    <name evidence="1" type="ORF">FH603_786</name>
</gene>
<dbReference type="EMBL" id="VFIA01000004">
    <property type="protein sequence ID" value="MBC3790299.1"/>
    <property type="molecule type" value="Genomic_DNA"/>
</dbReference>
<evidence type="ECO:0000313" key="1">
    <source>
        <dbReference type="EMBL" id="MBC3790299.1"/>
    </source>
</evidence>
<sequence>MNNAIERAEQYHNQFQDVESNEQQQLLVSDYKAHYGALTDEQKAEANKVHDAQFAKTLLKIDEMEVALQEAKAMLSRQPQQTA</sequence>
<dbReference type="Proteomes" id="UP000700732">
    <property type="component" value="Unassembled WGS sequence"/>
</dbReference>
<protein>
    <submittedName>
        <fullName evidence="1">Biopolymer transport protein ExbB/TolQ</fullName>
    </submittedName>
</protein>